<dbReference type="Proteomes" id="UP000244722">
    <property type="component" value="Unassembled WGS sequence"/>
</dbReference>
<dbReference type="OrthoDB" id="196717at2759"/>
<feature type="transmembrane region" description="Helical" evidence="12">
    <location>
        <begin position="128"/>
        <end position="156"/>
    </location>
</feature>
<keyword evidence="7 12" id="KW-0472">Membrane</keyword>
<evidence type="ECO:0000256" key="11">
    <source>
        <dbReference type="RuleBase" id="RU003750"/>
    </source>
</evidence>
<proteinExistence type="inferred from homology"/>
<evidence type="ECO:0000256" key="12">
    <source>
        <dbReference type="SAM" id="Phobius"/>
    </source>
</evidence>
<reference evidence="13 14" key="1">
    <citation type="submission" date="2017-04" db="EMBL/GenBank/DDBJ databases">
        <title>Draft genome sequence of Tuber borchii Vittad., a whitish edible truffle.</title>
        <authorList>
            <consortium name="DOE Joint Genome Institute"/>
            <person name="Murat C."/>
            <person name="Kuo A."/>
            <person name="Barry K.W."/>
            <person name="Clum A."/>
            <person name="Dockter R.B."/>
            <person name="Fauchery L."/>
            <person name="Iotti M."/>
            <person name="Kohler A."/>
            <person name="Labutti K."/>
            <person name="Lindquist E.A."/>
            <person name="Lipzen A."/>
            <person name="Ohm R.A."/>
            <person name="Wang M."/>
            <person name="Grigoriev I.V."/>
            <person name="Zambonelli A."/>
            <person name="Martin F.M."/>
        </authorList>
    </citation>
    <scope>NUCLEOTIDE SEQUENCE [LARGE SCALE GENOMIC DNA]</scope>
    <source>
        <strain evidence="13 14">Tbo3840</strain>
    </source>
</reference>
<dbReference type="GO" id="GO:0004142">
    <property type="term" value="F:diacylglycerol cholinephosphotransferase activity"/>
    <property type="evidence" value="ECO:0007669"/>
    <property type="project" value="UniProtKB-EC"/>
</dbReference>
<dbReference type="InterPro" id="IPR048254">
    <property type="entry name" value="CDP_ALCOHOL_P_TRANSF_CS"/>
</dbReference>
<evidence type="ECO:0000313" key="14">
    <source>
        <dbReference type="Proteomes" id="UP000244722"/>
    </source>
</evidence>
<dbReference type="GO" id="GO:0016020">
    <property type="term" value="C:membrane"/>
    <property type="evidence" value="ECO:0007669"/>
    <property type="project" value="InterPro"/>
</dbReference>
<feature type="transmembrane region" description="Helical" evidence="12">
    <location>
        <begin position="358"/>
        <end position="379"/>
    </location>
</feature>
<evidence type="ECO:0000256" key="5">
    <source>
        <dbReference type="ARBA" id="ARBA00022692"/>
    </source>
</evidence>
<feature type="transmembrane region" description="Helical" evidence="12">
    <location>
        <begin position="222"/>
        <end position="239"/>
    </location>
</feature>
<dbReference type="PIRSF" id="PIRSF015665">
    <property type="entry name" value="CHOPT"/>
    <property type="match status" value="1"/>
</dbReference>
<dbReference type="InterPro" id="IPR043130">
    <property type="entry name" value="CDP-OH_PTrfase_TM_dom"/>
</dbReference>
<comment type="caution">
    <text evidence="13">The sequence shown here is derived from an EMBL/GenBank/DDBJ whole genome shotgun (WGS) entry which is preliminary data.</text>
</comment>
<sequence>MYIRQSKLPNLRKYQYSAVDHSLVSRYILKPFYTNYFIHVFPLSMAPNLITLSGFAFVIFNLLTLLWYNPTLDQDCPGWVYASWSVGLFLYQTFDACDGTQARRTRQSGPLGELFDHGVDAMNTILEVVIFAGAMNLGHSWATVLTLFASLCAFYLTTWEEYHTGTLYLGVVSGPVEGVLTLCAVYAITAFKGGSFWQKPMLETLGLPCPDFLPPVLRDMPFAQWYLVYGGIILAFNIVQSSRNVIRARRDKGLPIAPALLGLAPFFTTWLAIPLWLSLRLEILHEHILPFIFFIGASFAYQVGLIITAHLTKSPFPYFNVLLLPILAGTLDALGPFLQAKLNLGWPSVLDGGPYTVAYVLACLGLSIGVYGSFVVDVITNICDYLDIWCLSIKHPYDPNAPEEKKVE</sequence>
<dbReference type="PANTHER" id="PTHR10414">
    <property type="entry name" value="ETHANOLAMINEPHOSPHOTRANSFERASE"/>
    <property type="match status" value="1"/>
</dbReference>
<evidence type="ECO:0000256" key="9">
    <source>
        <dbReference type="ARBA" id="ARBA00038987"/>
    </source>
</evidence>
<keyword evidence="6 12" id="KW-1133">Transmembrane helix</keyword>
<dbReference type="STRING" id="42251.A0A2T6ZMV7"/>
<comment type="similarity">
    <text evidence="3 11">Belongs to the CDP-alcohol phosphatidyltransferase class-I family.</text>
</comment>
<keyword evidence="14" id="KW-1185">Reference proteome</keyword>
<accession>A0A2T6ZMV7</accession>
<dbReference type="AlphaFoldDB" id="A0A2T6ZMV7"/>
<feature type="transmembrane region" description="Helical" evidence="12">
    <location>
        <begin position="291"/>
        <end position="311"/>
    </location>
</feature>
<comment type="subcellular location">
    <subcellularLocation>
        <location evidence="2">Endomembrane system</location>
        <topology evidence="2">Multi-pass membrane protein</topology>
    </subcellularLocation>
</comment>
<comment type="catalytic activity">
    <reaction evidence="10">
        <text>CDP-N,N-dimethylethanolamine + a 1,2-diacyl-sn-glycerol = a 1,2-diacyl-sn-glycero-3-phospho-N,N-dimethylethanolamine + CMP + H(+)</text>
        <dbReference type="Rhea" id="RHEA:33775"/>
        <dbReference type="ChEBI" id="CHEBI:15378"/>
        <dbReference type="ChEBI" id="CHEBI:17815"/>
        <dbReference type="ChEBI" id="CHEBI:60377"/>
        <dbReference type="ChEBI" id="CHEBI:64572"/>
        <dbReference type="ChEBI" id="CHEBI:65117"/>
    </reaction>
    <physiologicalReaction direction="left-to-right" evidence="10">
        <dbReference type="Rhea" id="RHEA:33776"/>
    </physiologicalReaction>
</comment>
<feature type="transmembrane region" description="Helical" evidence="12">
    <location>
        <begin position="168"/>
        <end position="191"/>
    </location>
</feature>
<feature type="transmembrane region" description="Helical" evidence="12">
    <location>
        <begin position="318"/>
        <end position="338"/>
    </location>
</feature>
<evidence type="ECO:0000256" key="1">
    <source>
        <dbReference type="ARBA" id="ARBA00001946"/>
    </source>
</evidence>
<organism evidence="13 14">
    <name type="scientific">Tuber borchii</name>
    <name type="common">White truffle</name>
    <dbReference type="NCBI Taxonomy" id="42251"/>
    <lineage>
        <taxon>Eukaryota</taxon>
        <taxon>Fungi</taxon>
        <taxon>Dikarya</taxon>
        <taxon>Ascomycota</taxon>
        <taxon>Pezizomycotina</taxon>
        <taxon>Pezizomycetes</taxon>
        <taxon>Pezizales</taxon>
        <taxon>Tuberaceae</taxon>
        <taxon>Tuber</taxon>
    </lineage>
</organism>
<dbReference type="Pfam" id="PF01066">
    <property type="entry name" value="CDP-OH_P_transf"/>
    <property type="match status" value="1"/>
</dbReference>
<protein>
    <recommendedName>
        <fullName evidence="9">diacylglycerol cholinephosphotransferase</fullName>
        <ecNumber evidence="9">2.7.8.2</ecNumber>
    </recommendedName>
</protein>
<dbReference type="InterPro" id="IPR014472">
    <property type="entry name" value="CHOPT"/>
</dbReference>
<keyword evidence="5 12" id="KW-0812">Transmembrane</keyword>
<evidence type="ECO:0000256" key="2">
    <source>
        <dbReference type="ARBA" id="ARBA00004127"/>
    </source>
</evidence>
<evidence type="ECO:0000313" key="13">
    <source>
        <dbReference type="EMBL" id="PUU76828.1"/>
    </source>
</evidence>
<dbReference type="FunFam" id="1.20.120.1760:FF:000012">
    <property type="entry name" value="sn-1,2-diacylglycerol cholinephosphotransferase"/>
    <property type="match status" value="1"/>
</dbReference>
<evidence type="ECO:0000256" key="7">
    <source>
        <dbReference type="ARBA" id="ARBA00023136"/>
    </source>
</evidence>
<evidence type="ECO:0000256" key="4">
    <source>
        <dbReference type="ARBA" id="ARBA00022679"/>
    </source>
</evidence>
<gene>
    <name evidence="13" type="ORF">B9Z19DRAFT_1066317</name>
</gene>
<dbReference type="PROSITE" id="PS00379">
    <property type="entry name" value="CDP_ALCOHOL_P_TRANSF"/>
    <property type="match status" value="1"/>
</dbReference>
<dbReference type="Gene3D" id="1.20.120.1760">
    <property type="match status" value="1"/>
</dbReference>
<dbReference type="GO" id="GO:0012505">
    <property type="term" value="C:endomembrane system"/>
    <property type="evidence" value="ECO:0007669"/>
    <property type="project" value="UniProtKB-SubCell"/>
</dbReference>
<comment type="cofactor">
    <cofactor evidence="1">
        <name>Mg(2+)</name>
        <dbReference type="ChEBI" id="CHEBI:18420"/>
    </cofactor>
</comment>
<dbReference type="PANTHER" id="PTHR10414:SF37">
    <property type="entry name" value="BB IN A BOXCAR, ISOFORM C"/>
    <property type="match status" value="1"/>
</dbReference>
<evidence type="ECO:0000256" key="8">
    <source>
        <dbReference type="ARBA" id="ARBA00037890"/>
    </source>
</evidence>
<evidence type="ECO:0000256" key="3">
    <source>
        <dbReference type="ARBA" id="ARBA00010441"/>
    </source>
</evidence>
<evidence type="ECO:0000256" key="10">
    <source>
        <dbReference type="ARBA" id="ARBA00051857"/>
    </source>
</evidence>
<keyword evidence="4 11" id="KW-0808">Transferase</keyword>
<name>A0A2T6ZMV7_TUBBO</name>
<feature type="transmembrane region" description="Helical" evidence="12">
    <location>
        <begin position="260"/>
        <end position="279"/>
    </location>
</feature>
<dbReference type="InterPro" id="IPR000462">
    <property type="entry name" value="CDP-OH_P_trans"/>
</dbReference>
<comment type="pathway">
    <text evidence="8">Phospholipid metabolism; phosphatidylcholine biosynthesis; phosphatidylcholine from phosphocholine: step 2/2.</text>
</comment>
<dbReference type="EC" id="2.7.8.2" evidence="9"/>
<evidence type="ECO:0000256" key="6">
    <source>
        <dbReference type="ARBA" id="ARBA00022989"/>
    </source>
</evidence>
<dbReference type="EMBL" id="NESQ01000173">
    <property type="protein sequence ID" value="PUU76828.1"/>
    <property type="molecule type" value="Genomic_DNA"/>
</dbReference>